<dbReference type="PANTHER" id="PTHR35910:SF6">
    <property type="entry name" value="2EXR DOMAIN-CONTAINING PROTEIN"/>
    <property type="match status" value="1"/>
</dbReference>
<evidence type="ECO:0000259" key="2">
    <source>
        <dbReference type="Pfam" id="PF20150"/>
    </source>
</evidence>
<reference evidence="3" key="1">
    <citation type="submission" date="2018-03" db="EMBL/GenBank/DDBJ databases">
        <authorList>
            <person name="Guldener U."/>
        </authorList>
    </citation>
    <scope>NUCLEOTIDE SEQUENCE</scope>
</reference>
<evidence type="ECO:0000313" key="3">
    <source>
        <dbReference type="EMBL" id="SPO02981.1"/>
    </source>
</evidence>
<dbReference type="AlphaFoldDB" id="A0AAE8MYE2"/>
<organism evidence="3 4">
    <name type="scientific">Cephalotrichum gorgonifer</name>
    <dbReference type="NCBI Taxonomy" id="2041049"/>
    <lineage>
        <taxon>Eukaryota</taxon>
        <taxon>Fungi</taxon>
        <taxon>Dikarya</taxon>
        <taxon>Ascomycota</taxon>
        <taxon>Pezizomycotina</taxon>
        <taxon>Sordariomycetes</taxon>
        <taxon>Hypocreomycetidae</taxon>
        <taxon>Microascales</taxon>
        <taxon>Microascaceae</taxon>
        <taxon>Cephalotrichum</taxon>
    </lineage>
</organism>
<evidence type="ECO:0000256" key="1">
    <source>
        <dbReference type="SAM" id="MobiDB-lite"/>
    </source>
</evidence>
<dbReference type="Proteomes" id="UP001187682">
    <property type="component" value="Unassembled WGS sequence"/>
</dbReference>
<feature type="domain" description="2EXR" evidence="2">
    <location>
        <begin position="10"/>
        <end position="122"/>
    </location>
</feature>
<dbReference type="InterPro" id="IPR045518">
    <property type="entry name" value="2EXR"/>
</dbReference>
<sequence>MASEAFPLYRLPLEIRYMIWEQTWPEGRVIEAGSQDNPVWEDESSDEPSDYLVLRLSSTISAFLDHDFGTRDVYDDPLENLYDPIVLQVCRESRAVTLRRYVRMTHSKLDHSFYLDPDRDIFWLSTDMTDCLYDLRLLKGFIQVFLCEEGGEGNRINAESQGELENQEGGGGQNETVEEEGATADDDIKLARETMERDSAIARALPWTVQYMDQKKHVFCQWSKTSCAVEGVCVKVR</sequence>
<protein>
    <recommendedName>
        <fullName evidence="2">2EXR domain-containing protein</fullName>
    </recommendedName>
</protein>
<proteinExistence type="predicted"/>
<feature type="region of interest" description="Disordered" evidence="1">
    <location>
        <begin position="162"/>
        <end position="185"/>
    </location>
</feature>
<gene>
    <name evidence="3" type="ORF">DNG_05662</name>
</gene>
<dbReference type="EMBL" id="ONZQ02000007">
    <property type="protein sequence ID" value="SPO02981.1"/>
    <property type="molecule type" value="Genomic_DNA"/>
</dbReference>
<accession>A0AAE8MYE2</accession>
<evidence type="ECO:0000313" key="4">
    <source>
        <dbReference type="Proteomes" id="UP001187682"/>
    </source>
</evidence>
<dbReference type="PANTHER" id="PTHR35910">
    <property type="entry name" value="2EXR DOMAIN-CONTAINING PROTEIN"/>
    <property type="match status" value="1"/>
</dbReference>
<feature type="compositionally biased region" description="Acidic residues" evidence="1">
    <location>
        <begin position="176"/>
        <end position="185"/>
    </location>
</feature>
<comment type="caution">
    <text evidence="3">The sequence shown here is derived from an EMBL/GenBank/DDBJ whole genome shotgun (WGS) entry which is preliminary data.</text>
</comment>
<dbReference type="Pfam" id="PF20150">
    <property type="entry name" value="2EXR"/>
    <property type="match status" value="1"/>
</dbReference>
<name>A0AAE8MYE2_9PEZI</name>
<keyword evidence="4" id="KW-1185">Reference proteome</keyword>